<evidence type="ECO:0000256" key="3">
    <source>
        <dbReference type="ARBA" id="ARBA00023125"/>
    </source>
</evidence>
<dbReference type="InterPro" id="IPR001789">
    <property type="entry name" value="Sig_transdc_resp-reg_receiver"/>
</dbReference>
<keyword evidence="2" id="KW-0805">Transcription regulation</keyword>
<dbReference type="GO" id="GO:0043565">
    <property type="term" value="F:sequence-specific DNA binding"/>
    <property type="evidence" value="ECO:0007669"/>
    <property type="project" value="InterPro"/>
</dbReference>
<dbReference type="SMART" id="SM00448">
    <property type="entry name" value="REC"/>
    <property type="match status" value="1"/>
</dbReference>
<feature type="modified residue" description="4-aspartylphosphate" evidence="6">
    <location>
        <position position="55"/>
    </location>
</feature>
<dbReference type="Gene3D" id="3.40.50.2300">
    <property type="match status" value="1"/>
</dbReference>
<name>A0A1I0D6U9_9FIRM</name>
<dbReference type="OrthoDB" id="324626at2"/>
<gene>
    <name evidence="9" type="ORF">SAMN05660297_01880</name>
</gene>
<comment type="function">
    <text evidence="5">May play the central regulatory role in sporulation. It may be an element of the effector pathway responsible for the activation of sporulation genes in response to nutritional stress. Spo0A may act in concert with spo0H (a sigma factor) to control the expression of some genes that are critical to the sporulation process.</text>
</comment>
<dbReference type="AlphaFoldDB" id="A0A1I0D6U9"/>
<evidence type="ECO:0000256" key="2">
    <source>
        <dbReference type="ARBA" id="ARBA00023015"/>
    </source>
</evidence>
<evidence type="ECO:0000259" key="8">
    <source>
        <dbReference type="PROSITE" id="PS50110"/>
    </source>
</evidence>
<dbReference type="GO" id="GO:0003700">
    <property type="term" value="F:DNA-binding transcription factor activity"/>
    <property type="evidence" value="ECO:0007669"/>
    <property type="project" value="InterPro"/>
</dbReference>
<dbReference type="Proteomes" id="UP000199568">
    <property type="component" value="Unassembled WGS sequence"/>
</dbReference>
<dbReference type="SMART" id="SM00342">
    <property type="entry name" value="HTH_ARAC"/>
    <property type="match status" value="1"/>
</dbReference>
<dbReference type="STRING" id="426128.SAMN05660297_01880"/>
<dbReference type="InterPro" id="IPR018060">
    <property type="entry name" value="HTH_AraC"/>
</dbReference>
<dbReference type="PROSITE" id="PS50110">
    <property type="entry name" value="RESPONSE_REGULATORY"/>
    <property type="match status" value="1"/>
</dbReference>
<dbReference type="InterPro" id="IPR020449">
    <property type="entry name" value="Tscrpt_reg_AraC-type_HTH"/>
</dbReference>
<evidence type="ECO:0000256" key="4">
    <source>
        <dbReference type="ARBA" id="ARBA00023163"/>
    </source>
</evidence>
<keyword evidence="10" id="KW-1185">Reference proteome</keyword>
<feature type="domain" description="HTH araC/xylS-type" evidence="7">
    <location>
        <begin position="429"/>
        <end position="527"/>
    </location>
</feature>
<dbReference type="InterPro" id="IPR011006">
    <property type="entry name" value="CheY-like_superfamily"/>
</dbReference>
<organism evidence="9 10">
    <name type="scientific">Natronincola peptidivorans</name>
    <dbReference type="NCBI Taxonomy" id="426128"/>
    <lineage>
        <taxon>Bacteria</taxon>
        <taxon>Bacillati</taxon>
        <taxon>Bacillota</taxon>
        <taxon>Clostridia</taxon>
        <taxon>Peptostreptococcales</taxon>
        <taxon>Natronincolaceae</taxon>
        <taxon>Natronincola</taxon>
    </lineage>
</organism>
<dbReference type="InterPro" id="IPR018062">
    <property type="entry name" value="HTH_AraC-typ_CS"/>
</dbReference>
<dbReference type="SUPFAM" id="SSF52172">
    <property type="entry name" value="CheY-like"/>
    <property type="match status" value="1"/>
</dbReference>
<protein>
    <recommendedName>
        <fullName evidence="1">Stage 0 sporulation protein A homolog</fullName>
    </recommendedName>
</protein>
<dbReference type="SUPFAM" id="SSF46689">
    <property type="entry name" value="Homeodomain-like"/>
    <property type="match status" value="2"/>
</dbReference>
<evidence type="ECO:0000256" key="1">
    <source>
        <dbReference type="ARBA" id="ARBA00018672"/>
    </source>
</evidence>
<accession>A0A1I0D6U9</accession>
<evidence type="ECO:0000313" key="9">
    <source>
        <dbReference type="EMBL" id="SET27636.1"/>
    </source>
</evidence>
<dbReference type="PANTHER" id="PTHR43280:SF2">
    <property type="entry name" value="HTH-TYPE TRANSCRIPTIONAL REGULATOR EXSA"/>
    <property type="match status" value="1"/>
</dbReference>
<sequence>MVKLLIVDDEHIVIESLKFIIEKHVEGVEVVGTARSGREAIEKTLNLKPDVVFMDIHMPGINGMDAIRHIQASHKDVLFVIITAYEYFQHAKDAVNLGVFEYLLKPLNKHKVMKTLQDIHEVIYHKREIIKKEMMLREKIDKILPHVEGQFMYSQLFNSNIIKDITFYEEIFGMKLKKGYVMMAILEEIKLDKKEDNLKNSLVKQKFYDAFKMELKNACPCLMAPPLLDRVVAYIPVEEDADAYQIRNAAITYAKSIAKRLRPIVSIPYKIGIGKSYDIDYFSQSANEAYIAVSISNQDTVIHYEDVQLPSSSIDIYPASKEKMLIHKILTGNMEEALGVFEEIYWWMTGHYEMDVDKVKSKLIELLILIQRSIPQIMNSSSIIEENYLLQIVKINSMEELKLSYSNYLKTTILNLEDSKEKEIKGLITKAIKYIDKNLHKNINLNDVAEDMNMSYHYFSRFFKESIGKNFVDYLTDLRIQKSKEILKDVTVNIKEVCFMVGYSDPNYFSKIFKKVTGMTPTEYRNSVLSQGVI</sequence>
<dbReference type="RefSeq" id="WP_090442772.1">
    <property type="nucleotide sequence ID" value="NZ_FOHU01000007.1"/>
</dbReference>
<dbReference type="Gene3D" id="1.10.10.60">
    <property type="entry name" value="Homeodomain-like"/>
    <property type="match status" value="2"/>
</dbReference>
<dbReference type="Pfam" id="PF12833">
    <property type="entry name" value="HTH_18"/>
    <property type="match status" value="1"/>
</dbReference>
<proteinExistence type="predicted"/>
<evidence type="ECO:0000313" key="10">
    <source>
        <dbReference type="Proteomes" id="UP000199568"/>
    </source>
</evidence>
<keyword evidence="6" id="KW-0597">Phosphoprotein</keyword>
<dbReference type="GO" id="GO:0000160">
    <property type="term" value="P:phosphorelay signal transduction system"/>
    <property type="evidence" value="ECO:0007669"/>
    <property type="project" value="InterPro"/>
</dbReference>
<dbReference type="Pfam" id="PF00072">
    <property type="entry name" value="Response_reg"/>
    <property type="match status" value="1"/>
</dbReference>
<dbReference type="PROSITE" id="PS00041">
    <property type="entry name" value="HTH_ARAC_FAMILY_1"/>
    <property type="match status" value="1"/>
</dbReference>
<dbReference type="PANTHER" id="PTHR43280">
    <property type="entry name" value="ARAC-FAMILY TRANSCRIPTIONAL REGULATOR"/>
    <property type="match status" value="1"/>
</dbReference>
<reference evidence="9 10" key="1">
    <citation type="submission" date="2016-10" db="EMBL/GenBank/DDBJ databases">
        <authorList>
            <person name="de Groot N.N."/>
        </authorList>
    </citation>
    <scope>NUCLEOTIDE SEQUENCE [LARGE SCALE GENOMIC DNA]</scope>
    <source>
        <strain evidence="9 10">DSM 18979</strain>
    </source>
</reference>
<feature type="domain" description="Response regulatory" evidence="8">
    <location>
        <begin position="3"/>
        <end position="120"/>
    </location>
</feature>
<dbReference type="EMBL" id="FOHU01000007">
    <property type="protein sequence ID" value="SET27636.1"/>
    <property type="molecule type" value="Genomic_DNA"/>
</dbReference>
<dbReference type="CDD" id="cd17536">
    <property type="entry name" value="REC_YesN-like"/>
    <property type="match status" value="1"/>
</dbReference>
<dbReference type="PRINTS" id="PR00032">
    <property type="entry name" value="HTHARAC"/>
</dbReference>
<dbReference type="PROSITE" id="PS01124">
    <property type="entry name" value="HTH_ARAC_FAMILY_2"/>
    <property type="match status" value="1"/>
</dbReference>
<evidence type="ECO:0000256" key="5">
    <source>
        <dbReference type="ARBA" id="ARBA00024867"/>
    </source>
</evidence>
<evidence type="ECO:0000256" key="6">
    <source>
        <dbReference type="PROSITE-ProRule" id="PRU00169"/>
    </source>
</evidence>
<keyword evidence="4" id="KW-0804">Transcription</keyword>
<dbReference type="InterPro" id="IPR009057">
    <property type="entry name" value="Homeodomain-like_sf"/>
</dbReference>
<keyword evidence="3" id="KW-0238">DNA-binding</keyword>
<evidence type="ECO:0000259" key="7">
    <source>
        <dbReference type="PROSITE" id="PS01124"/>
    </source>
</evidence>